<proteinExistence type="predicted"/>
<evidence type="ECO:0000313" key="1">
    <source>
        <dbReference type="EMBL" id="MCE5168609.1"/>
    </source>
</evidence>
<dbReference type="Gene3D" id="2.60.40.1630">
    <property type="entry name" value="bacillus anthracis domain"/>
    <property type="match status" value="1"/>
</dbReference>
<protein>
    <submittedName>
        <fullName evidence="1">DUF4179 domain-containing protein</fullName>
    </submittedName>
</protein>
<evidence type="ECO:0000313" key="2">
    <source>
        <dbReference type="Proteomes" id="UP001199916"/>
    </source>
</evidence>
<gene>
    <name evidence="1" type="ORF">LQV63_04690</name>
</gene>
<comment type="caution">
    <text evidence="1">The sequence shown here is derived from an EMBL/GenBank/DDBJ whole genome shotgun (WGS) entry which is preliminary data.</text>
</comment>
<organism evidence="1 2">
    <name type="scientific">Paenibacillus profundus</name>
    <dbReference type="NCBI Taxonomy" id="1173085"/>
    <lineage>
        <taxon>Bacteria</taxon>
        <taxon>Bacillati</taxon>
        <taxon>Bacillota</taxon>
        <taxon>Bacilli</taxon>
        <taxon>Bacillales</taxon>
        <taxon>Paenibacillaceae</taxon>
        <taxon>Paenibacillus</taxon>
    </lineage>
</organism>
<accession>A0ABS8YGJ1</accession>
<keyword evidence="2" id="KW-1185">Reference proteome</keyword>
<sequence length="342" mass="38638">MTDQGITLRVREVMVDPFRVSLMYGIEKDGKPINPDLLFTDFMSMKPDTDPYINNYVVTDLDGNDLKGVNLPLARTHGDNAILEVGIDDPTQGYFIRSPKDIPDTIVVHFDINLLGETKRKWQLKVPVSLAPAKSATNFIPLNKRYESPFGFKLDFLQLRHGPSKSELLGDIRESQAWRNQYGTLGPQFLYRIKDEQGQVVAAWDGINDMTYSLESKNALLKQSSGGGTTGRMLYRHAFLPFGDAKGLKLELDAVYTQNPVKTPFVVTFSPEELLGHPLEKNYDGKQLTFRVRKKTDEAAEPVPYGNTKAELKGRGFILELDQRLDQRKRAGFWKQKAVPLS</sequence>
<reference evidence="1 2" key="1">
    <citation type="submission" date="2021-11" db="EMBL/GenBank/DDBJ databases">
        <title>Draft genome sequence of Paenibacillus profundus YoMME, a new Gram-positive bacteria with exoelectrogenic properties.</title>
        <authorList>
            <person name="Hubenova Y."/>
            <person name="Hubenova E."/>
            <person name="Manasiev Y."/>
            <person name="Peykov S."/>
            <person name="Mitov M."/>
        </authorList>
    </citation>
    <scope>NUCLEOTIDE SEQUENCE [LARGE SCALE GENOMIC DNA]</scope>
    <source>
        <strain evidence="1 2">YoMME</strain>
    </source>
</reference>
<dbReference type="Proteomes" id="UP001199916">
    <property type="component" value="Unassembled WGS sequence"/>
</dbReference>
<name>A0ABS8YGJ1_9BACL</name>
<dbReference type="EMBL" id="JAJNBZ010000002">
    <property type="protein sequence ID" value="MCE5168609.1"/>
    <property type="molecule type" value="Genomic_DNA"/>
</dbReference>